<accession>A0A7S8E824</accession>
<organism evidence="13 14">
    <name type="scientific">Phototrophicus methaneseepsis</name>
    <dbReference type="NCBI Taxonomy" id="2710758"/>
    <lineage>
        <taxon>Bacteria</taxon>
        <taxon>Bacillati</taxon>
        <taxon>Chloroflexota</taxon>
        <taxon>Candidatus Thermofontia</taxon>
        <taxon>Phototrophicales</taxon>
        <taxon>Phototrophicaceae</taxon>
        <taxon>Phototrophicus</taxon>
    </lineage>
</organism>
<evidence type="ECO:0000256" key="7">
    <source>
        <dbReference type="ARBA" id="ARBA00022519"/>
    </source>
</evidence>
<evidence type="ECO:0000256" key="1">
    <source>
        <dbReference type="ARBA" id="ARBA00002442"/>
    </source>
</evidence>
<dbReference type="InterPro" id="IPR026031">
    <property type="entry name" value="Cyt_c_CcmB_bac"/>
</dbReference>
<keyword evidence="14" id="KW-1185">Reference proteome</keyword>
<dbReference type="KEGG" id="pmet:G4Y79_20750"/>
<dbReference type="Proteomes" id="UP000594468">
    <property type="component" value="Chromosome"/>
</dbReference>
<evidence type="ECO:0000256" key="6">
    <source>
        <dbReference type="ARBA" id="ARBA00022475"/>
    </source>
</evidence>
<evidence type="ECO:0000313" key="13">
    <source>
        <dbReference type="EMBL" id="QPC82086.1"/>
    </source>
</evidence>
<keyword evidence="9" id="KW-0201">Cytochrome c-type biogenesis</keyword>
<dbReference type="RefSeq" id="WP_195170155.1">
    <property type="nucleotide sequence ID" value="NZ_CP062983.1"/>
</dbReference>
<feature type="transmembrane region" description="Helical" evidence="12">
    <location>
        <begin position="133"/>
        <end position="152"/>
    </location>
</feature>
<dbReference type="EMBL" id="CP062983">
    <property type="protein sequence ID" value="QPC82086.1"/>
    <property type="molecule type" value="Genomic_DNA"/>
</dbReference>
<feature type="transmembrane region" description="Helical" evidence="12">
    <location>
        <begin position="55"/>
        <end position="72"/>
    </location>
</feature>
<feature type="transmembrane region" description="Helical" evidence="12">
    <location>
        <begin position="164"/>
        <end position="182"/>
    </location>
</feature>
<dbReference type="PANTHER" id="PTHR30070:SF1">
    <property type="entry name" value="CYTOCHROME C BIOGENESIS B-RELATED"/>
    <property type="match status" value="1"/>
</dbReference>
<dbReference type="PRINTS" id="PR01414">
    <property type="entry name" value="CCMBBIOGNSIS"/>
</dbReference>
<evidence type="ECO:0000256" key="3">
    <source>
        <dbReference type="ARBA" id="ARBA00010544"/>
    </source>
</evidence>
<evidence type="ECO:0000256" key="10">
    <source>
        <dbReference type="ARBA" id="ARBA00022989"/>
    </source>
</evidence>
<keyword evidence="7" id="KW-0997">Cell inner membrane</keyword>
<comment type="function">
    <text evidence="1">Required for the export of heme to the periplasm for the biogenesis of c-type cytochromes.</text>
</comment>
<dbReference type="PIRSF" id="PIRSF002764">
    <property type="entry name" value="CcmB"/>
    <property type="match status" value="1"/>
</dbReference>
<proteinExistence type="inferred from homology"/>
<dbReference type="AlphaFoldDB" id="A0A7S8E824"/>
<keyword evidence="10 12" id="KW-1133">Transmembrane helix</keyword>
<gene>
    <name evidence="13" type="ORF">G4Y79_20750</name>
</gene>
<feature type="transmembrane region" description="Helical" evidence="12">
    <location>
        <begin position="103"/>
        <end position="127"/>
    </location>
</feature>
<dbReference type="Pfam" id="PF03379">
    <property type="entry name" value="CcmB"/>
    <property type="match status" value="1"/>
</dbReference>
<keyword evidence="6" id="KW-1003">Cell membrane</keyword>
<evidence type="ECO:0000256" key="5">
    <source>
        <dbReference type="ARBA" id="ARBA00022448"/>
    </source>
</evidence>
<sequence length="225" mass="24429">MKTPFWQAVIALISKDLLAEVRSRELISIMGLFALLSVIIFSFALEMDREARETAISGVLWVTVVFASILGLNRSMSAEREQGSFDALLLAPVDRGALFIGKFLGNFALVLLVGLALLPLGTLLYNINLIDPWVLVVLVLGIFGISCTGTLLAAMTSQTRARDALLSIAMLPVILPVLLAAVKATTAIISGDPMSDWQAWPQVLLVVDLIYLVICFFTFGFAIEE</sequence>
<evidence type="ECO:0000256" key="11">
    <source>
        <dbReference type="ARBA" id="ARBA00023136"/>
    </source>
</evidence>
<dbReference type="GO" id="GO:0015232">
    <property type="term" value="F:heme transmembrane transporter activity"/>
    <property type="evidence" value="ECO:0007669"/>
    <property type="project" value="InterPro"/>
</dbReference>
<evidence type="ECO:0000313" key="14">
    <source>
        <dbReference type="Proteomes" id="UP000594468"/>
    </source>
</evidence>
<reference evidence="13 14" key="1">
    <citation type="submission" date="2020-02" db="EMBL/GenBank/DDBJ databases">
        <authorList>
            <person name="Zheng R.K."/>
            <person name="Sun C.M."/>
        </authorList>
    </citation>
    <scope>NUCLEOTIDE SEQUENCE [LARGE SCALE GENOMIC DNA]</scope>
    <source>
        <strain evidence="14">rifampicinis</strain>
    </source>
</reference>
<dbReference type="PANTHER" id="PTHR30070">
    <property type="entry name" value="HEME EXPORTER PROTEIN B"/>
    <property type="match status" value="1"/>
</dbReference>
<comment type="subcellular location">
    <subcellularLocation>
        <location evidence="2">Cell inner membrane</location>
        <topology evidence="2">Multi-pass membrane protein</topology>
    </subcellularLocation>
</comment>
<feature type="transmembrane region" description="Helical" evidence="12">
    <location>
        <begin position="26"/>
        <end position="43"/>
    </location>
</feature>
<dbReference type="GO" id="GO:0005886">
    <property type="term" value="C:plasma membrane"/>
    <property type="evidence" value="ECO:0007669"/>
    <property type="project" value="UniProtKB-SubCell"/>
</dbReference>
<keyword evidence="8 12" id="KW-0812">Transmembrane</keyword>
<dbReference type="GO" id="GO:0017004">
    <property type="term" value="P:cytochrome complex assembly"/>
    <property type="evidence" value="ECO:0007669"/>
    <property type="project" value="UniProtKB-KW"/>
</dbReference>
<keyword evidence="5" id="KW-0813">Transport</keyword>
<evidence type="ECO:0000256" key="12">
    <source>
        <dbReference type="SAM" id="Phobius"/>
    </source>
</evidence>
<evidence type="ECO:0000256" key="4">
    <source>
        <dbReference type="ARBA" id="ARBA00016452"/>
    </source>
</evidence>
<protein>
    <recommendedName>
        <fullName evidence="4">Heme exporter protein B</fullName>
    </recommendedName>
</protein>
<dbReference type="GO" id="GO:1903607">
    <property type="term" value="P:cytochrome c biosynthetic process"/>
    <property type="evidence" value="ECO:0007669"/>
    <property type="project" value="TreeGrafter"/>
</dbReference>
<feature type="transmembrane region" description="Helical" evidence="12">
    <location>
        <begin position="202"/>
        <end position="223"/>
    </location>
</feature>
<name>A0A7S8E824_9CHLR</name>
<evidence type="ECO:0000256" key="2">
    <source>
        <dbReference type="ARBA" id="ARBA00004429"/>
    </source>
</evidence>
<evidence type="ECO:0000256" key="9">
    <source>
        <dbReference type="ARBA" id="ARBA00022748"/>
    </source>
</evidence>
<keyword evidence="11 12" id="KW-0472">Membrane</keyword>
<dbReference type="InterPro" id="IPR003544">
    <property type="entry name" value="Cyt_c_biogenesis_CcmB"/>
</dbReference>
<comment type="similarity">
    <text evidence="3">Belongs to the CcmB/CycW/HelB family.</text>
</comment>
<evidence type="ECO:0000256" key="8">
    <source>
        <dbReference type="ARBA" id="ARBA00022692"/>
    </source>
</evidence>